<gene>
    <name evidence="3" type="ORF">QBC46DRAFT_46583</name>
</gene>
<sequence>MKYQLILSTTFTLIALGRAAPLNINLGAYSPALVVGDGAIEFEEGGEAVTNIVNTLQGAAVSGAAAAANREAAPAAPAAPAGEGAGAGVVEAAVAPSVLTEPATLPVPGSSKELDPRVQEQQQEEGKVQKRQAGGGFDRALLYAEQGLTKGPKVQLGTGAKGSGVGIIVDNNQAVAALPGTGITVER</sequence>
<dbReference type="Proteomes" id="UP001303473">
    <property type="component" value="Unassembled WGS sequence"/>
</dbReference>
<feature type="chain" id="PRO_5042876683" evidence="2">
    <location>
        <begin position="20"/>
        <end position="187"/>
    </location>
</feature>
<protein>
    <submittedName>
        <fullName evidence="3">Uncharacterized protein</fullName>
    </submittedName>
</protein>
<proteinExistence type="predicted"/>
<feature type="compositionally biased region" description="Basic and acidic residues" evidence="1">
    <location>
        <begin position="112"/>
        <end position="128"/>
    </location>
</feature>
<evidence type="ECO:0000313" key="3">
    <source>
        <dbReference type="EMBL" id="KAK3935565.1"/>
    </source>
</evidence>
<reference evidence="4" key="1">
    <citation type="journal article" date="2023" name="Mol. Phylogenet. Evol.">
        <title>Genome-scale phylogeny and comparative genomics of the fungal order Sordariales.</title>
        <authorList>
            <person name="Hensen N."/>
            <person name="Bonometti L."/>
            <person name="Westerberg I."/>
            <person name="Brannstrom I.O."/>
            <person name="Guillou S."/>
            <person name="Cros-Aarteil S."/>
            <person name="Calhoun S."/>
            <person name="Haridas S."/>
            <person name="Kuo A."/>
            <person name="Mondo S."/>
            <person name="Pangilinan J."/>
            <person name="Riley R."/>
            <person name="LaButti K."/>
            <person name="Andreopoulos B."/>
            <person name="Lipzen A."/>
            <person name="Chen C."/>
            <person name="Yan M."/>
            <person name="Daum C."/>
            <person name="Ng V."/>
            <person name="Clum A."/>
            <person name="Steindorff A."/>
            <person name="Ohm R.A."/>
            <person name="Martin F."/>
            <person name="Silar P."/>
            <person name="Natvig D.O."/>
            <person name="Lalanne C."/>
            <person name="Gautier V."/>
            <person name="Ament-Velasquez S.L."/>
            <person name="Kruys A."/>
            <person name="Hutchinson M.I."/>
            <person name="Powell A.J."/>
            <person name="Barry K."/>
            <person name="Miller A.N."/>
            <person name="Grigoriev I.V."/>
            <person name="Debuchy R."/>
            <person name="Gladieux P."/>
            <person name="Hiltunen Thoren M."/>
            <person name="Johannesson H."/>
        </authorList>
    </citation>
    <scope>NUCLEOTIDE SEQUENCE [LARGE SCALE GENOMIC DNA]</scope>
    <source>
        <strain evidence="4">CBS 340.73</strain>
    </source>
</reference>
<evidence type="ECO:0000256" key="2">
    <source>
        <dbReference type="SAM" id="SignalP"/>
    </source>
</evidence>
<organism evidence="3 4">
    <name type="scientific">Diplogelasinospora grovesii</name>
    <dbReference type="NCBI Taxonomy" id="303347"/>
    <lineage>
        <taxon>Eukaryota</taxon>
        <taxon>Fungi</taxon>
        <taxon>Dikarya</taxon>
        <taxon>Ascomycota</taxon>
        <taxon>Pezizomycotina</taxon>
        <taxon>Sordariomycetes</taxon>
        <taxon>Sordariomycetidae</taxon>
        <taxon>Sordariales</taxon>
        <taxon>Diplogelasinosporaceae</taxon>
        <taxon>Diplogelasinospora</taxon>
    </lineage>
</organism>
<keyword evidence="2" id="KW-0732">Signal</keyword>
<feature type="region of interest" description="Disordered" evidence="1">
    <location>
        <begin position="101"/>
        <end position="132"/>
    </location>
</feature>
<evidence type="ECO:0000313" key="4">
    <source>
        <dbReference type="Proteomes" id="UP001303473"/>
    </source>
</evidence>
<accession>A0AAN6MYQ2</accession>
<comment type="caution">
    <text evidence="3">The sequence shown here is derived from an EMBL/GenBank/DDBJ whole genome shotgun (WGS) entry which is preliminary data.</text>
</comment>
<dbReference type="AlphaFoldDB" id="A0AAN6MYQ2"/>
<feature type="signal peptide" evidence="2">
    <location>
        <begin position="1"/>
        <end position="19"/>
    </location>
</feature>
<name>A0AAN6MYQ2_9PEZI</name>
<evidence type="ECO:0000256" key="1">
    <source>
        <dbReference type="SAM" id="MobiDB-lite"/>
    </source>
</evidence>
<dbReference type="EMBL" id="MU853917">
    <property type="protein sequence ID" value="KAK3935565.1"/>
    <property type="molecule type" value="Genomic_DNA"/>
</dbReference>
<keyword evidence="4" id="KW-1185">Reference proteome</keyword>